<organism evidence="2 3">
    <name type="scientific">Brassica campestris</name>
    <name type="common">Field mustard</name>
    <dbReference type="NCBI Taxonomy" id="3711"/>
    <lineage>
        <taxon>Eukaryota</taxon>
        <taxon>Viridiplantae</taxon>
        <taxon>Streptophyta</taxon>
        <taxon>Embryophyta</taxon>
        <taxon>Tracheophyta</taxon>
        <taxon>Spermatophyta</taxon>
        <taxon>Magnoliopsida</taxon>
        <taxon>eudicotyledons</taxon>
        <taxon>Gunneridae</taxon>
        <taxon>Pentapetalae</taxon>
        <taxon>rosids</taxon>
        <taxon>malvids</taxon>
        <taxon>Brassicales</taxon>
        <taxon>Brassicaceae</taxon>
        <taxon>Brassiceae</taxon>
        <taxon>Brassica</taxon>
    </lineage>
</organism>
<accession>A0A8D9CYD3</accession>
<reference evidence="2 3" key="1">
    <citation type="submission" date="2021-07" db="EMBL/GenBank/DDBJ databases">
        <authorList>
            <consortium name="Genoscope - CEA"/>
            <person name="William W."/>
        </authorList>
    </citation>
    <scope>NUCLEOTIDE SEQUENCE [LARGE SCALE GENOMIC DNA]</scope>
</reference>
<feature type="non-terminal residue" evidence="2">
    <location>
        <position position="1"/>
    </location>
</feature>
<evidence type="ECO:0000313" key="3">
    <source>
        <dbReference type="Proteomes" id="UP000694005"/>
    </source>
</evidence>
<feature type="chain" id="PRO_5034045043" evidence="1">
    <location>
        <begin position="24"/>
        <end position="130"/>
    </location>
</feature>
<sequence length="130" mass="14853">ALRRRRLLRLFFFFLSLSSTVNSFFSDQIQSKSALRERSILVLRLCDRACVAGEAKLPSDPIAEGIFFLNPKSVDRSYYVLVYHRIAKQKVIKCVLVSQRGNHSKIHHTEEDSGKLLVSLNSYKLNLVIG</sequence>
<dbReference type="Gramene" id="A09p60160.2_BraZ1">
    <property type="protein sequence ID" value="A09p60160.2_BraZ1.CDS"/>
    <property type="gene ID" value="A09g60160.2_BraZ1"/>
</dbReference>
<proteinExistence type="predicted"/>
<keyword evidence="1" id="KW-0732">Signal</keyword>
<dbReference type="EMBL" id="LS974625">
    <property type="protein sequence ID" value="CAG7865549.1"/>
    <property type="molecule type" value="Genomic_DNA"/>
</dbReference>
<evidence type="ECO:0000256" key="1">
    <source>
        <dbReference type="SAM" id="SignalP"/>
    </source>
</evidence>
<feature type="signal peptide" evidence="1">
    <location>
        <begin position="1"/>
        <end position="23"/>
    </location>
</feature>
<name>A0A8D9CYD3_BRACM</name>
<dbReference type="AlphaFoldDB" id="A0A8D9CYD3"/>
<protein>
    <submittedName>
        <fullName evidence="2">Uncharacterized protein</fullName>
    </submittedName>
</protein>
<gene>
    <name evidence="2" type="ORF">BRAPAZ1V2_A09P60160.2</name>
</gene>
<dbReference type="Proteomes" id="UP000694005">
    <property type="component" value="Chromosome A09"/>
</dbReference>
<evidence type="ECO:0000313" key="2">
    <source>
        <dbReference type="EMBL" id="CAG7865549.1"/>
    </source>
</evidence>